<reference evidence="1" key="1">
    <citation type="submission" date="2018-05" db="EMBL/GenBank/DDBJ databases">
        <authorList>
            <person name="Lanie J.A."/>
            <person name="Ng W.-L."/>
            <person name="Kazmierczak K.M."/>
            <person name="Andrzejewski T.M."/>
            <person name="Davidsen T.M."/>
            <person name="Wayne K.J."/>
            <person name="Tettelin H."/>
            <person name="Glass J.I."/>
            <person name="Rusch D."/>
            <person name="Podicherti R."/>
            <person name="Tsui H.-C.T."/>
            <person name="Winkler M.E."/>
        </authorList>
    </citation>
    <scope>NUCLEOTIDE SEQUENCE</scope>
</reference>
<dbReference type="Gene3D" id="3.40.960.10">
    <property type="entry name" value="VSR Endonuclease"/>
    <property type="match status" value="1"/>
</dbReference>
<accession>A0A382CK37</accession>
<proteinExistence type="predicted"/>
<dbReference type="AlphaFoldDB" id="A0A382CK37"/>
<organism evidence="1">
    <name type="scientific">marine metagenome</name>
    <dbReference type="NCBI Taxonomy" id="408172"/>
    <lineage>
        <taxon>unclassified sequences</taxon>
        <taxon>metagenomes</taxon>
        <taxon>ecological metagenomes</taxon>
    </lineage>
</organism>
<evidence type="ECO:0000313" key="1">
    <source>
        <dbReference type="EMBL" id="SVB26568.1"/>
    </source>
</evidence>
<dbReference type="EMBL" id="UINC01034945">
    <property type="protein sequence ID" value="SVB26568.1"/>
    <property type="molecule type" value="Genomic_DNA"/>
</dbReference>
<name>A0A382CK37_9ZZZZ</name>
<gene>
    <name evidence="1" type="ORF">METZ01_LOCUS179422</name>
</gene>
<protein>
    <submittedName>
        <fullName evidence="1">Uncharacterized protein</fullName>
    </submittedName>
</protein>
<sequence length="168" mass="19621">MSFREFVTDVEGMPYASNSQDNPVHEKRVKELLRKHNIKYVYQPNGKQQFPDFYLPDLNLLLECKTSQGKKPMWNRGLPRPEALYIVSSESLGRTTIFFGEDVCPKETYDRLIAVDQKFKALINEVNAEHDDGWINYPRLAFDNKGKNAPNYWDRTFVDNVISKVEEI</sequence>